<reference evidence="1" key="1">
    <citation type="submission" date="2018-02" db="EMBL/GenBank/DDBJ databases">
        <title>Rhizophora mucronata_Transcriptome.</title>
        <authorList>
            <person name="Meera S.P."/>
            <person name="Sreeshan A."/>
            <person name="Augustine A."/>
        </authorList>
    </citation>
    <scope>NUCLEOTIDE SEQUENCE</scope>
    <source>
        <tissue evidence="1">Leaf</tissue>
    </source>
</reference>
<dbReference type="EMBL" id="GGEC01052400">
    <property type="protein sequence ID" value="MBX32884.1"/>
    <property type="molecule type" value="Transcribed_RNA"/>
</dbReference>
<evidence type="ECO:0000313" key="1">
    <source>
        <dbReference type="EMBL" id="MBX32884.1"/>
    </source>
</evidence>
<dbReference type="AlphaFoldDB" id="A0A2P2MRM8"/>
<organism evidence="1">
    <name type="scientific">Rhizophora mucronata</name>
    <name type="common">Asiatic mangrove</name>
    <dbReference type="NCBI Taxonomy" id="61149"/>
    <lineage>
        <taxon>Eukaryota</taxon>
        <taxon>Viridiplantae</taxon>
        <taxon>Streptophyta</taxon>
        <taxon>Embryophyta</taxon>
        <taxon>Tracheophyta</taxon>
        <taxon>Spermatophyta</taxon>
        <taxon>Magnoliopsida</taxon>
        <taxon>eudicotyledons</taxon>
        <taxon>Gunneridae</taxon>
        <taxon>Pentapetalae</taxon>
        <taxon>rosids</taxon>
        <taxon>fabids</taxon>
        <taxon>Malpighiales</taxon>
        <taxon>Rhizophoraceae</taxon>
        <taxon>Rhizophora</taxon>
    </lineage>
</organism>
<sequence>MTTSCSSGDFGIECKSLSKSLTGASYS</sequence>
<protein>
    <submittedName>
        <fullName evidence="1">Uncharacterized protein</fullName>
    </submittedName>
</protein>
<name>A0A2P2MRM8_RHIMU</name>
<proteinExistence type="predicted"/>
<accession>A0A2P2MRM8</accession>